<keyword evidence="3" id="KW-1185">Reference proteome</keyword>
<dbReference type="EMBL" id="JABAIV010000003">
    <property type="protein sequence ID" value="NNG23333.1"/>
    <property type="molecule type" value="Genomic_DNA"/>
</dbReference>
<protein>
    <recommendedName>
        <fullName evidence="4">DUF4399 domain-containing protein</fullName>
    </recommendedName>
</protein>
<dbReference type="AlphaFoldDB" id="A0A7Y2JYY6"/>
<evidence type="ECO:0000313" key="3">
    <source>
        <dbReference type="Proteomes" id="UP000533905"/>
    </source>
</evidence>
<comment type="caution">
    <text evidence="2">The sequence shown here is derived from an EMBL/GenBank/DDBJ whole genome shotgun (WGS) entry which is preliminary data.</text>
</comment>
<feature type="chain" id="PRO_5031481626" description="DUF4399 domain-containing protein" evidence="1">
    <location>
        <begin position="31"/>
        <end position="155"/>
    </location>
</feature>
<proteinExistence type="predicted"/>
<reference evidence="2 3" key="1">
    <citation type="submission" date="2020-04" db="EMBL/GenBank/DDBJ databases">
        <title>Massilia sp. nov., a cold adapted bacteria isolated from Arctic soil.</title>
        <authorList>
            <person name="Son J."/>
            <person name="Ka J.-O."/>
        </authorList>
    </citation>
    <scope>NUCLEOTIDE SEQUENCE [LARGE SCALE GENOMIC DNA]</scope>
    <source>
        <strain evidence="2 3">ML15P13</strain>
    </source>
</reference>
<evidence type="ECO:0000313" key="2">
    <source>
        <dbReference type="EMBL" id="NNG23333.1"/>
    </source>
</evidence>
<accession>A0A7Y2JYY6</accession>
<dbReference type="Pfam" id="PF19625">
    <property type="entry name" value="DUF6130"/>
    <property type="match status" value="1"/>
</dbReference>
<keyword evidence="1" id="KW-0732">Signal</keyword>
<evidence type="ECO:0008006" key="4">
    <source>
        <dbReference type="Google" id="ProtNLM"/>
    </source>
</evidence>
<dbReference type="InterPro" id="IPR046133">
    <property type="entry name" value="DUF6130"/>
</dbReference>
<gene>
    <name evidence="2" type="ORF">HGB41_10020</name>
</gene>
<organism evidence="2 3">
    <name type="scientific">Telluria aromaticivorans</name>
    <dbReference type="NCBI Taxonomy" id="2725995"/>
    <lineage>
        <taxon>Bacteria</taxon>
        <taxon>Pseudomonadati</taxon>
        <taxon>Pseudomonadota</taxon>
        <taxon>Betaproteobacteria</taxon>
        <taxon>Burkholderiales</taxon>
        <taxon>Oxalobacteraceae</taxon>
        <taxon>Telluria group</taxon>
        <taxon>Telluria</taxon>
    </lineage>
</organism>
<evidence type="ECO:0000256" key="1">
    <source>
        <dbReference type="SAM" id="SignalP"/>
    </source>
</evidence>
<feature type="signal peptide" evidence="1">
    <location>
        <begin position="1"/>
        <end position="30"/>
    </location>
</feature>
<dbReference type="Proteomes" id="UP000533905">
    <property type="component" value="Unassembled WGS sequence"/>
</dbReference>
<sequence length="155" mass="16116">MPAHPTPLSRRVAAALFAVLLGMPCPAALAQAGRAPPVLPLASEPPPRLAVHPPVPEALARGVIILQFRTENLRTMAVVGPKAAEVSPRLGHLHVTVDQGPPTWAHTSTDPIIIVGLPPGRHKLKLEMADPTHRILGGETVEVTVPGAGGASHGH</sequence>
<name>A0A7Y2JYY6_9BURK</name>